<protein>
    <recommendedName>
        <fullName evidence="1">N-acetyltransferase domain-containing protein</fullName>
    </recommendedName>
</protein>
<sequence length="88" mass="9870">MKAALKHDKALSQISVEIEGHIALVEYDLRDGMLDIVHTYVPKPLEGRGIASELVRAAYDYAREQDVKPVATCSYAAAWLERNSQKVR</sequence>
<dbReference type="InterPro" id="IPR016181">
    <property type="entry name" value="Acyl_CoA_acyltransferase"/>
</dbReference>
<dbReference type="OrthoDB" id="1120671at2"/>
<dbReference type="PANTHER" id="PTHR31435:SF9">
    <property type="entry name" value="PROTEIN NATD1"/>
    <property type="match status" value="1"/>
</dbReference>
<evidence type="ECO:0000313" key="3">
    <source>
        <dbReference type="Proteomes" id="UP000056252"/>
    </source>
</evidence>
<dbReference type="SUPFAM" id="SSF55729">
    <property type="entry name" value="Acyl-CoA N-acyltransferases (Nat)"/>
    <property type="match status" value="1"/>
</dbReference>
<proteinExistence type="predicted"/>
<dbReference type="AlphaFoldDB" id="A0A0S2KNX0"/>
<reference evidence="3" key="1">
    <citation type="submission" date="2015-11" db="EMBL/GenBank/DDBJ databases">
        <authorList>
            <person name="Holder M.E."/>
            <person name="Ajami N.J."/>
            <person name="Petrosino J.F."/>
        </authorList>
    </citation>
    <scope>NUCLEOTIDE SEQUENCE [LARGE SCALE GENOMIC DNA]</scope>
    <source>
        <strain evidence="3">F0113</strain>
    </source>
</reference>
<feature type="domain" description="N-acetyltransferase" evidence="1">
    <location>
        <begin position="6"/>
        <end position="88"/>
    </location>
</feature>
<dbReference type="PROSITE" id="PS51729">
    <property type="entry name" value="GNAT_YJDJ"/>
    <property type="match status" value="1"/>
</dbReference>
<dbReference type="CDD" id="cd04301">
    <property type="entry name" value="NAT_SF"/>
    <property type="match status" value="1"/>
</dbReference>
<dbReference type="InterPro" id="IPR031165">
    <property type="entry name" value="GNAT_YJDJ"/>
</dbReference>
<dbReference type="InterPro" id="IPR045057">
    <property type="entry name" value="Gcn5-rel_NAT"/>
</dbReference>
<dbReference type="EMBL" id="CP013195">
    <property type="protein sequence ID" value="ALO50010.1"/>
    <property type="molecule type" value="Genomic_DNA"/>
</dbReference>
<dbReference type="STRING" id="76123.AS203_11955"/>
<evidence type="ECO:0000313" key="2">
    <source>
        <dbReference type="EMBL" id="ALO50010.1"/>
    </source>
</evidence>
<accession>A0A0S2KNX0</accession>
<dbReference type="PANTHER" id="PTHR31435">
    <property type="entry name" value="PROTEIN NATD1"/>
    <property type="match status" value="1"/>
</dbReference>
<dbReference type="eggNOG" id="COG2388">
    <property type="taxonomic scope" value="Bacteria"/>
</dbReference>
<evidence type="ECO:0000259" key="1">
    <source>
        <dbReference type="PROSITE" id="PS51729"/>
    </source>
</evidence>
<keyword evidence="3" id="KW-1185">Reference proteome</keyword>
<dbReference type="KEGG" id="peo:AS203_11955"/>
<gene>
    <name evidence="2" type="ORF">AS203_11955</name>
</gene>
<dbReference type="Gene3D" id="3.40.630.30">
    <property type="match status" value="1"/>
</dbReference>
<dbReference type="Pfam" id="PF14542">
    <property type="entry name" value="Acetyltransf_CG"/>
    <property type="match status" value="1"/>
</dbReference>
<dbReference type="Proteomes" id="UP000056252">
    <property type="component" value="Chromosome"/>
</dbReference>
<name>A0A0S2KNX0_9BACT</name>
<organism evidence="2 3">
    <name type="scientific">Hoylesella enoeca</name>
    <dbReference type="NCBI Taxonomy" id="76123"/>
    <lineage>
        <taxon>Bacteria</taxon>
        <taxon>Pseudomonadati</taxon>
        <taxon>Bacteroidota</taxon>
        <taxon>Bacteroidia</taxon>
        <taxon>Bacteroidales</taxon>
        <taxon>Prevotellaceae</taxon>
        <taxon>Hoylesella</taxon>
    </lineage>
</organism>